<evidence type="ECO:0000313" key="2">
    <source>
        <dbReference type="EMBL" id="KAH3857946.1"/>
    </source>
</evidence>
<organism evidence="2 3">
    <name type="scientific">Dreissena polymorpha</name>
    <name type="common">Zebra mussel</name>
    <name type="synonym">Mytilus polymorpha</name>
    <dbReference type="NCBI Taxonomy" id="45954"/>
    <lineage>
        <taxon>Eukaryota</taxon>
        <taxon>Metazoa</taxon>
        <taxon>Spiralia</taxon>
        <taxon>Lophotrochozoa</taxon>
        <taxon>Mollusca</taxon>
        <taxon>Bivalvia</taxon>
        <taxon>Autobranchia</taxon>
        <taxon>Heteroconchia</taxon>
        <taxon>Euheterodonta</taxon>
        <taxon>Imparidentia</taxon>
        <taxon>Neoheterodontei</taxon>
        <taxon>Myida</taxon>
        <taxon>Dreissenoidea</taxon>
        <taxon>Dreissenidae</taxon>
        <taxon>Dreissena</taxon>
    </lineage>
</organism>
<dbReference type="EMBL" id="JAIWYP010000003">
    <property type="protein sequence ID" value="KAH3857946.1"/>
    <property type="molecule type" value="Genomic_DNA"/>
</dbReference>
<protein>
    <submittedName>
        <fullName evidence="2">Uncharacterized protein</fullName>
    </submittedName>
</protein>
<evidence type="ECO:0000256" key="1">
    <source>
        <dbReference type="SAM" id="MobiDB-lite"/>
    </source>
</evidence>
<name>A0A9D4LHA3_DREPO</name>
<dbReference type="AlphaFoldDB" id="A0A9D4LHA3"/>
<accession>A0A9D4LHA3</accession>
<keyword evidence="3" id="KW-1185">Reference proteome</keyword>
<evidence type="ECO:0000313" key="3">
    <source>
        <dbReference type="Proteomes" id="UP000828390"/>
    </source>
</evidence>
<comment type="caution">
    <text evidence="2">The sequence shown here is derived from an EMBL/GenBank/DDBJ whole genome shotgun (WGS) entry which is preliminary data.</text>
</comment>
<proteinExistence type="predicted"/>
<dbReference type="Proteomes" id="UP000828390">
    <property type="component" value="Unassembled WGS sequence"/>
</dbReference>
<reference evidence="2" key="2">
    <citation type="submission" date="2020-11" db="EMBL/GenBank/DDBJ databases">
        <authorList>
            <person name="McCartney M.A."/>
            <person name="Auch B."/>
            <person name="Kono T."/>
            <person name="Mallez S."/>
            <person name="Becker A."/>
            <person name="Gohl D.M."/>
            <person name="Silverstein K.A.T."/>
            <person name="Koren S."/>
            <person name="Bechman K.B."/>
            <person name="Herman A."/>
            <person name="Abrahante J.E."/>
            <person name="Garbe J."/>
        </authorList>
    </citation>
    <scope>NUCLEOTIDE SEQUENCE</scope>
    <source>
        <strain evidence="2">Duluth1</strain>
        <tissue evidence="2">Whole animal</tissue>
    </source>
</reference>
<reference evidence="2" key="1">
    <citation type="journal article" date="2019" name="bioRxiv">
        <title>The Genome of the Zebra Mussel, Dreissena polymorpha: A Resource for Invasive Species Research.</title>
        <authorList>
            <person name="McCartney M.A."/>
            <person name="Auch B."/>
            <person name="Kono T."/>
            <person name="Mallez S."/>
            <person name="Zhang Y."/>
            <person name="Obille A."/>
            <person name="Becker A."/>
            <person name="Abrahante J.E."/>
            <person name="Garbe J."/>
            <person name="Badalamenti J.P."/>
            <person name="Herman A."/>
            <person name="Mangelson H."/>
            <person name="Liachko I."/>
            <person name="Sullivan S."/>
            <person name="Sone E.D."/>
            <person name="Koren S."/>
            <person name="Silverstein K.A.T."/>
            <person name="Beckman K.B."/>
            <person name="Gohl D.M."/>
        </authorList>
    </citation>
    <scope>NUCLEOTIDE SEQUENCE</scope>
    <source>
        <strain evidence="2">Duluth1</strain>
        <tissue evidence="2">Whole animal</tissue>
    </source>
</reference>
<feature type="region of interest" description="Disordered" evidence="1">
    <location>
        <begin position="1"/>
        <end position="29"/>
    </location>
</feature>
<sequence>MYRNSTSRVRNRGLLSEPLPIGHGSRQGGKSSTLFYLIYINGLIEKVEESDNGRCIYDINMTSPSVADDMVLVTYSKNGLDRLLKISYEYAGGGF</sequence>
<gene>
    <name evidence="2" type="ORF">DPMN_100564</name>
</gene>